<keyword evidence="2 7" id="KW-0436">Ligase</keyword>
<comment type="caution">
    <text evidence="9">The sequence shown here is derived from an EMBL/GenBank/DDBJ whole genome shotgun (WGS) entry which is preliminary data.</text>
</comment>
<accession>A0ABS4SI30</accession>
<dbReference type="EC" id="6.3.2.12" evidence="9"/>
<keyword evidence="6" id="KW-0460">Magnesium</keyword>
<dbReference type="Pfam" id="PF08245">
    <property type="entry name" value="Mur_ligase_M"/>
    <property type="match status" value="1"/>
</dbReference>
<evidence type="ECO:0000256" key="5">
    <source>
        <dbReference type="ARBA" id="ARBA00022840"/>
    </source>
</evidence>
<evidence type="ECO:0000256" key="2">
    <source>
        <dbReference type="ARBA" id="ARBA00022598"/>
    </source>
</evidence>
<dbReference type="InterPro" id="IPR036565">
    <property type="entry name" value="Mur-like_cat_sf"/>
</dbReference>
<dbReference type="PANTHER" id="PTHR11136">
    <property type="entry name" value="FOLYLPOLYGLUTAMATE SYNTHASE-RELATED"/>
    <property type="match status" value="1"/>
</dbReference>
<evidence type="ECO:0000259" key="8">
    <source>
        <dbReference type="Pfam" id="PF08245"/>
    </source>
</evidence>
<evidence type="ECO:0000313" key="9">
    <source>
        <dbReference type="EMBL" id="MBP2292226.1"/>
    </source>
</evidence>
<organism evidence="9 10">
    <name type="scientific">Azospirillum rugosum</name>
    <dbReference type="NCBI Taxonomy" id="416170"/>
    <lineage>
        <taxon>Bacteria</taxon>
        <taxon>Pseudomonadati</taxon>
        <taxon>Pseudomonadota</taxon>
        <taxon>Alphaproteobacteria</taxon>
        <taxon>Rhodospirillales</taxon>
        <taxon>Azospirillaceae</taxon>
        <taxon>Azospirillum</taxon>
    </lineage>
</organism>
<dbReference type="InterPro" id="IPR001645">
    <property type="entry name" value="Folylpolyglutamate_synth"/>
</dbReference>
<reference evidence="9 10" key="1">
    <citation type="submission" date="2021-03" db="EMBL/GenBank/DDBJ databases">
        <title>Genomic Encyclopedia of Type Strains, Phase III (KMG-III): the genomes of soil and plant-associated and newly described type strains.</title>
        <authorList>
            <person name="Whitman W."/>
        </authorList>
    </citation>
    <scope>NUCLEOTIDE SEQUENCE [LARGE SCALE GENOMIC DNA]</scope>
    <source>
        <strain evidence="9 10">IMMIB AFH-6</strain>
    </source>
</reference>
<evidence type="ECO:0000256" key="4">
    <source>
        <dbReference type="ARBA" id="ARBA00022741"/>
    </source>
</evidence>
<dbReference type="EMBL" id="JAGINP010000006">
    <property type="protein sequence ID" value="MBP2292226.1"/>
    <property type="molecule type" value="Genomic_DNA"/>
</dbReference>
<proteinExistence type="inferred from homology"/>
<keyword evidence="4 7" id="KW-0547">Nucleotide-binding</keyword>
<dbReference type="PANTHER" id="PTHR11136:SF0">
    <property type="entry name" value="DIHYDROFOLATE SYNTHETASE-RELATED"/>
    <property type="match status" value="1"/>
</dbReference>
<dbReference type="InterPro" id="IPR036615">
    <property type="entry name" value="Mur_ligase_C_dom_sf"/>
</dbReference>
<dbReference type="Gene3D" id="3.90.190.20">
    <property type="entry name" value="Mur ligase, C-terminal domain"/>
    <property type="match status" value="1"/>
</dbReference>
<keyword evidence="5 7" id="KW-0067">ATP-binding</keyword>
<dbReference type="RefSeq" id="WP_209766100.1">
    <property type="nucleotide sequence ID" value="NZ_JAGINP010000006.1"/>
</dbReference>
<dbReference type="SUPFAM" id="SSF53244">
    <property type="entry name" value="MurD-like peptide ligases, peptide-binding domain"/>
    <property type="match status" value="1"/>
</dbReference>
<dbReference type="SUPFAM" id="SSF53623">
    <property type="entry name" value="MurD-like peptide ligases, catalytic domain"/>
    <property type="match status" value="1"/>
</dbReference>
<keyword evidence="3" id="KW-0479">Metal-binding</keyword>
<evidence type="ECO:0000256" key="6">
    <source>
        <dbReference type="ARBA" id="ARBA00022842"/>
    </source>
</evidence>
<dbReference type="PROSITE" id="PS01012">
    <property type="entry name" value="FOLYLPOLYGLU_SYNT_2"/>
    <property type="match status" value="1"/>
</dbReference>
<sequence>MGTKPEGSRADPVLDRLKGLHPKVIDLSLDRVHRLLAALDHPERRLPPVVHVAGTNGKGSTVAFLRAMLEAAGLRVHVYTSPHLVRFHERIRVAGRLIDDDRLAALLEECEVANAGAPITFFEVTTVAAFLAFSREPADVVLLETGLGGRLDATNVVDRPAVTAITRISYDHRQFLGDTLEAIAGEKAGIFKPGVPAVLFPQPSDEAMGTLVVHAARVGAPIHGWRVTPTATGFRFESPRRRIDLPPPGLAGAHQIINAGVALACLDHLPVKVDDAAVRRGLAAVEWPARLQRLTRGPLAERLPAGWELWLDGGHNDSAGEALAVQAGTWAKEDPKRPLLMIYGMLASKEPREFLEPLAPFVAAARTVSIPGEEASLSAEDTAAATRDCGIADSAPAPDVATALAELLERAPAGPARVLICGSLYLAGSVLAENG</sequence>
<keyword evidence="10" id="KW-1185">Reference proteome</keyword>
<comment type="similarity">
    <text evidence="1 7">Belongs to the folylpolyglutamate synthase family.</text>
</comment>
<dbReference type="InterPro" id="IPR013221">
    <property type="entry name" value="Mur_ligase_cen"/>
</dbReference>
<protein>
    <submittedName>
        <fullName evidence="9">Dihydrofolate synthase/folylpolyglutamate synthase</fullName>
        <ecNumber evidence="9">6.3.2.12</ecNumber>
        <ecNumber evidence="9">6.3.2.17</ecNumber>
    </submittedName>
</protein>
<name>A0ABS4SI30_9PROT</name>
<dbReference type="NCBIfam" id="TIGR01499">
    <property type="entry name" value="folC"/>
    <property type="match status" value="1"/>
</dbReference>
<dbReference type="PIRSF" id="PIRSF001563">
    <property type="entry name" value="Folylpolyglu_synth"/>
    <property type="match status" value="1"/>
</dbReference>
<evidence type="ECO:0000256" key="3">
    <source>
        <dbReference type="ARBA" id="ARBA00022723"/>
    </source>
</evidence>
<evidence type="ECO:0000313" key="10">
    <source>
        <dbReference type="Proteomes" id="UP000781958"/>
    </source>
</evidence>
<evidence type="ECO:0000256" key="1">
    <source>
        <dbReference type="ARBA" id="ARBA00008276"/>
    </source>
</evidence>
<dbReference type="GO" id="GO:0008841">
    <property type="term" value="F:dihydrofolate synthase activity"/>
    <property type="evidence" value="ECO:0007669"/>
    <property type="project" value="UniProtKB-EC"/>
</dbReference>
<feature type="domain" description="Mur ligase central" evidence="8">
    <location>
        <begin position="52"/>
        <end position="196"/>
    </location>
</feature>
<gene>
    <name evidence="9" type="ORF">J2851_001996</name>
</gene>
<dbReference type="InterPro" id="IPR018109">
    <property type="entry name" value="Folylpolyglutamate_synth_CS"/>
</dbReference>
<evidence type="ECO:0000256" key="7">
    <source>
        <dbReference type="PIRNR" id="PIRNR001563"/>
    </source>
</evidence>
<dbReference type="GO" id="GO:0004326">
    <property type="term" value="F:tetrahydrofolylpolyglutamate synthase activity"/>
    <property type="evidence" value="ECO:0007669"/>
    <property type="project" value="UniProtKB-EC"/>
</dbReference>
<dbReference type="Gene3D" id="3.40.1190.10">
    <property type="entry name" value="Mur-like, catalytic domain"/>
    <property type="match status" value="1"/>
</dbReference>
<dbReference type="EC" id="6.3.2.17" evidence="9"/>
<dbReference type="Proteomes" id="UP000781958">
    <property type="component" value="Unassembled WGS sequence"/>
</dbReference>